<evidence type="ECO:0000313" key="2">
    <source>
        <dbReference type="EMBL" id="GIY15274.1"/>
    </source>
</evidence>
<comment type="caution">
    <text evidence="2">The sequence shown here is derived from an EMBL/GenBank/DDBJ whole genome shotgun (WGS) entry which is preliminary data.</text>
</comment>
<dbReference type="AlphaFoldDB" id="A0AAV4R141"/>
<feature type="compositionally biased region" description="Polar residues" evidence="1">
    <location>
        <begin position="75"/>
        <end position="85"/>
    </location>
</feature>
<organism evidence="2 3">
    <name type="scientific">Caerostris extrusa</name>
    <name type="common">Bark spider</name>
    <name type="synonym">Caerostris bankana</name>
    <dbReference type="NCBI Taxonomy" id="172846"/>
    <lineage>
        <taxon>Eukaryota</taxon>
        <taxon>Metazoa</taxon>
        <taxon>Ecdysozoa</taxon>
        <taxon>Arthropoda</taxon>
        <taxon>Chelicerata</taxon>
        <taxon>Arachnida</taxon>
        <taxon>Araneae</taxon>
        <taxon>Araneomorphae</taxon>
        <taxon>Entelegynae</taxon>
        <taxon>Araneoidea</taxon>
        <taxon>Araneidae</taxon>
        <taxon>Caerostris</taxon>
    </lineage>
</organism>
<feature type="compositionally biased region" description="Polar residues" evidence="1">
    <location>
        <begin position="27"/>
        <end position="38"/>
    </location>
</feature>
<sequence>MSLIRQIIQQKKKKRNYNQKETESKESLGSSKTSPDSTQRMEDGGTKSKVNEKENDDNFLKYQRPSSKSDHEESPTVNSQTTKVV</sequence>
<accession>A0AAV4R141</accession>
<dbReference type="Proteomes" id="UP001054945">
    <property type="component" value="Unassembled WGS sequence"/>
</dbReference>
<evidence type="ECO:0000256" key="1">
    <source>
        <dbReference type="SAM" id="MobiDB-lite"/>
    </source>
</evidence>
<proteinExistence type="predicted"/>
<name>A0AAV4R141_CAEEX</name>
<keyword evidence="3" id="KW-1185">Reference proteome</keyword>
<reference evidence="2 3" key="1">
    <citation type="submission" date="2021-06" db="EMBL/GenBank/DDBJ databases">
        <title>Caerostris extrusa draft genome.</title>
        <authorList>
            <person name="Kono N."/>
            <person name="Arakawa K."/>
        </authorList>
    </citation>
    <scope>NUCLEOTIDE SEQUENCE [LARGE SCALE GENOMIC DNA]</scope>
</reference>
<feature type="compositionally biased region" description="Basic and acidic residues" evidence="1">
    <location>
        <begin position="39"/>
        <end position="59"/>
    </location>
</feature>
<dbReference type="EMBL" id="BPLR01007218">
    <property type="protein sequence ID" value="GIY15274.1"/>
    <property type="molecule type" value="Genomic_DNA"/>
</dbReference>
<protein>
    <submittedName>
        <fullName evidence="2">Uncharacterized protein</fullName>
    </submittedName>
</protein>
<evidence type="ECO:0000313" key="3">
    <source>
        <dbReference type="Proteomes" id="UP001054945"/>
    </source>
</evidence>
<gene>
    <name evidence="2" type="ORF">CEXT_784581</name>
</gene>
<feature type="region of interest" description="Disordered" evidence="1">
    <location>
        <begin position="1"/>
        <end position="85"/>
    </location>
</feature>